<keyword evidence="4 7" id="KW-1133">Transmembrane helix</keyword>
<keyword evidence="3 7" id="KW-0812">Transmembrane</keyword>
<dbReference type="AlphaFoldDB" id="A0A948WBD7"/>
<evidence type="ECO:0000259" key="9">
    <source>
        <dbReference type="Pfam" id="PF12704"/>
    </source>
</evidence>
<evidence type="ECO:0000313" key="10">
    <source>
        <dbReference type="EMBL" id="MBU2689858.1"/>
    </source>
</evidence>
<dbReference type="InterPro" id="IPR003838">
    <property type="entry name" value="ABC3_permease_C"/>
</dbReference>
<dbReference type="Proteomes" id="UP000777784">
    <property type="component" value="Unassembled WGS sequence"/>
</dbReference>
<evidence type="ECO:0000256" key="7">
    <source>
        <dbReference type="SAM" id="Phobius"/>
    </source>
</evidence>
<comment type="similarity">
    <text evidence="6">Belongs to the ABC-4 integral membrane protein family.</text>
</comment>
<comment type="caution">
    <text evidence="10">The sequence shown here is derived from an EMBL/GenBank/DDBJ whole genome shotgun (WGS) entry which is preliminary data.</text>
</comment>
<dbReference type="GO" id="GO:0022857">
    <property type="term" value="F:transmembrane transporter activity"/>
    <property type="evidence" value="ECO:0007669"/>
    <property type="project" value="TreeGrafter"/>
</dbReference>
<feature type="transmembrane region" description="Helical" evidence="7">
    <location>
        <begin position="278"/>
        <end position="306"/>
    </location>
</feature>
<evidence type="ECO:0000256" key="3">
    <source>
        <dbReference type="ARBA" id="ARBA00022692"/>
    </source>
</evidence>
<dbReference type="InterPro" id="IPR025857">
    <property type="entry name" value="MacB_PCD"/>
</dbReference>
<feature type="transmembrane region" description="Helical" evidence="7">
    <location>
        <begin position="327"/>
        <end position="356"/>
    </location>
</feature>
<evidence type="ECO:0000256" key="1">
    <source>
        <dbReference type="ARBA" id="ARBA00004651"/>
    </source>
</evidence>
<dbReference type="InterPro" id="IPR050250">
    <property type="entry name" value="Macrolide_Exporter_MacB"/>
</dbReference>
<feature type="domain" description="MacB-like periplasmic core" evidence="9">
    <location>
        <begin position="21"/>
        <end position="244"/>
    </location>
</feature>
<reference evidence="10" key="1">
    <citation type="submission" date="2021-05" db="EMBL/GenBank/DDBJ databases">
        <title>Energy efficiency and biological interactions define the core microbiome of deep oligotrophic groundwater.</title>
        <authorList>
            <person name="Mehrshad M."/>
            <person name="Lopez-Fernandez M."/>
            <person name="Bell E."/>
            <person name="Bernier-Latmani R."/>
            <person name="Bertilsson S."/>
            <person name="Dopson M."/>
        </authorList>
    </citation>
    <scope>NUCLEOTIDE SEQUENCE</scope>
    <source>
        <strain evidence="10">Modern_marine.mb.64</strain>
    </source>
</reference>
<keyword evidence="5 7" id="KW-0472">Membrane</keyword>
<evidence type="ECO:0000259" key="8">
    <source>
        <dbReference type="Pfam" id="PF02687"/>
    </source>
</evidence>
<protein>
    <submittedName>
        <fullName evidence="10">ABC transporter permease</fullName>
    </submittedName>
</protein>
<keyword evidence="2" id="KW-1003">Cell membrane</keyword>
<dbReference type="Pfam" id="PF12704">
    <property type="entry name" value="MacB_PCD"/>
    <property type="match status" value="1"/>
</dbReference>
<sequence>MRILGLLKVGVKSILKNRMRSLLTMLGIIIGVAAVIVMVAIGRGVQMDIEKQISALGTNLIIIFPGASMQGGISQGAGSLNRLTLDDADILIQEAKFLGGVSPLVMVGDQVIGGGKNWNTSIQGVSVEYLDIRDWSLSHGTFFTERDVTIKNKVAVLGHTVAEELFPGQNPVGERIQIRNIPFTIIGILEEKGQNAMGMDQDDIVLAPSTTVAYRLSGEQRIRMILASAVSPDFMDEAQMEITTLLRREHRLNPDQGNDFTLRNQTEITETASETSRILTILLGSIACVSLIVGGIGIMNIMLVTVTERTREIGIRLAIGARGRDVLIQFLIEAVVLSLTGGFLGVLSGLAASLFMNQFTNITTWVDPAVVFMAFSFSGAVGIFFGFYPARKAAALDPIEALRYA</sequence>
<organism evidence="10 11">
    <name type="scientific">Eiseniibacteriota bacterium</name>
    <dbReference type="NCBI Taxonomy" id="2212470"/>
    <lineage>
        <taxon>Bacteria</taxon>
        <taxon>Candidatus Eiseniibacteriota</taxon>
    </lineage>
</organism>
<evidence type="ECO:0000256" key="6">
    <source>
        <dbReference type="ARBA" id="ARBA00038076"/>
    </source>
</evidence>
<proteinExistence type="inferred from homology"/>
<accession>A0A948WBD7</accession>
<feature type="transmembrane region" description="Helical" evidence="7">
    <location>
        <begin position="368"/>
        <end position="388"/>
    </location>
</feature>
<evidence type="ECO:0000256" key="5">
    <source>
        <dbReference type="ARBA" id="ARBA00023136"/>
    </source>
</evidence>
<gene>
    <name evidence="10" type="ORF">KJ970_02945</name>
</gene>
<comment type="subcellular location">
    <subcellularLocation>
        <location evidence="1">Cell membrane</location>
        <topology evidence="1">Multi-pass membrane protein</topology>
    </subcellularLocation>
</comment>
<dbReference type="EMBL" id="JAHJDP010000019">
    <property type="protein sequence ID" value="MBU2689858.1"/>
    <property type="molecule type" value="Genomic_DNA"/>
</dbReference>
<dbReference type="PANTHER" id="PTHR30572:SF4">
    <property type="entry name" value="ABC TRANSPORTER PERMEASE YTRF"/>
    <property type="match status" value="1"/>
</dbReference>
<dbReference type="PANTHER" id="PTHR30572">
    <property type="entry name" value="MEMBRANE COMPONENT OF TRANSPORTER-RELATED"/>
    <property type="match status" value="1"/>
</dbReference>
<feature type="transmembrane region" description="Helical" evidence="7">
    <location>
        <begin position="21"/>
        <end position="42"/>
    </location>
</feature>
<name>A0A948WBD7_UNCEI</name>
<evidence type="ECO:0000256" key="2">
    <source>
        <dbReference type="ARBA" id="ARBA00022475"/>
    </source>
</evidence>
<evidence type="ECO:0000313" key="11">
    <source>
        <dbReference type="Proteomes" id="UP000777784"/>
    </source>
</evidence>
<feature type="domain" description="ABC3 transporter permease C-terminal" evidence="8">
    <location>
        <begin position="285"/>
        <end position="397"/>
    </location>
</feature>
<dbReference type="Pfam" id="PF02687">
    <property type="entry name" value="FtsX"/>
    <property type="match status" value="1"/>
</dbReference>
<dbReference type="GO" id="GO:0005886">
    <property type="term" value="C:plasma membrane"/>
    <property type="evidence" value="ECO:0007669"/>
    <property type="project" value="UniProtKB-SubCell"/>
</dbReference>
<evidence type="ECO:0000256" key="4">
    <source>
        <dbReference type="ARBA" id="ARBA00022989"/>
    </source>
</evidence>